<protein>
    <submittedName>
        <fullName evidence="1">Uncharacterized protein</fullName>
    </submittedName>
</protein>
<name>A0A0F9E8X9_9ZZZZ</name>
<accession>A0A0F9E8X9</accession>
<feature type="non-terminal residue" evidence="1">
    <location>
        <position position="1"/>
    </location>
</feature>
<dbReference type="EMBL" id="LAZR01025907">
    <property type="protein sequence ID" value="KKL70394.1"/>
    <property type="molecule type" value="Genomic_DNA"/>
</dbReference>
<evidence type="ECO:0000313" key="1">
    <source>
        <dbReference type="EMBL" id="KKL70394.1"/>
    </source>
</evidence>
<sequence>RIECIDNTLDDFKDQRGVKEQSDAEFRENVLEWLRRIHQQGTP</sequence>
<reference evidence="1" key="1">
    <citation type="journal article" date="2015" name="Nature">
        <title>Complex archaea that bridge the gap between prokaryotes and eukaryotes.</title>
        <authorList>
            <person name="Spang A."/>
            <person name="Saw J.H."/>
            <person name="Jorgensen S.L."/>
            <person name="Zaremba-Niedzwiedzka K."/>
            <person name="Martijn J."/>
            <person name="Lind A.E."/>
            <person name="van Eijk R."/>
            <person name="Schleper C."/>
            <person name="Guy L."/>
            <person name="Ettema T.J."/>
        </authorList>
    </citation>
    <scope>NUCLEOTIDE SEQUENCE</scope>
</reference>
<gene>
    <name evidence="1" type="ORF">LCGC14_2105380</name>
</gene>
<organism evidence="1">
    <name type="scientific">marine sediment metagenome</name>
    <dbReference type="NCBI Taxonomy" id="412755"/>
    <lineage>
        <taxon>unclassified sequences</taxon>
        <taxon>metagenomes</taxon>
        <taxon>ecological metagenomes</taxon>
    </lineage>
</organism>
<proteinExistence type="predicted"/>
<dbReference type="AlphaFoldDB" id="A0A0F9E8X9"/>
<comment type="caution">
    <text evidence="1">The sequence shown here is derived from an EMBL/GenBank/DDBJ whole genome shotgun (WGS) entry which is preliminary data.</text>
</comment>